<evidence type="ECO:0000313" key="3">
    <source>
        <dbReference type="Proteomes" id="UP000236333"/>
    </source>
</evidence>
<keyword evidence="1" id="KW-0732">Signal</keyword>
<reference evidence="2 3" key="1">
    <citation type="journal article" date="2017" name="Mol. Biol. Evol.">
        <title>The 4-celled Tetrabaena socialis nuclear genome reveals the essential components for genetic control of cell number at the origin of multicellularity in the volvocine lineage.</title>
        <authorList>
            <person name="Featherston J."/>
            <person name="Arakaki Y."/>
            <person name="Hanschen E.R."/>
            <person name="Ferris P.J."/>
            <person name="Michod R.E."/>
            <person name="Olson B.J.S.C."/>
            <person name="Nozaki H."/>
            <person name="Durand P.M."/>
        </authorList>
    </citation>
    <scope>NUCLEOTIDE SEQUENCE [LARGE SCALE GENOMIC DNA]</scope>
    <source>
        <strain evidence="2 3">NIES-571</strain>
    </source>
</reference>
<dbReference type="AlphaFoldDB" id="A0A2J8A202"/>
<sequence>MARPRAALLPLLLFAFLAAAAAAGRVHADPQPLATPRRSLLLDVPCCEDCQTRGRGNDVAVFNCFGNCQNCVSGPKCLELSRGVAGAVAQVACAYAVDQCTPRRAAAAAAFQVTRQQCYRAAKNVCLAYGRDYAQNGGTSCAGYINGAGSCDKTEFRRSFTIKLNELCESISKGVAVSLP</sequence>
<name>A0A2J8A202_9CHLO</name>
<dbReference type="Proteomes" id="UP000236333">
    <property type="component" value="Unassembled WGS sequence"/>
</dbReference>
<accession>A0A2J8A202</accession>
<protein>
    <submittedName>
        <fullName evidence="2">Uncharacterized protein</fullName>
    </submittedName>
</protein>
<comment type="caution">
    <text evidence="2">The sequence shown here is derived from an EMBL/GenBank/DDBJ whole genome shotgun (WGS) entry which is preliminary data.</text>
</comment>
<feature type="chain" id="PRO_5014473868" evidence="1">
    <location>
        <begin position="24"/>
        <end position="180"/>
    </location>
</feature>
<evidence type="ECO:0000256" key="1">
    <source>
        <dbReference type="SAM" id="SignalP"/>
    </source>
</evidence>
<evidence type="ECO:0000313" key="2">
    <source>
        <dbReference type="EMBL" id="PNH06540.1"/>
    </source>
</evidence>
<keyword evidence="3" id="KW-1185">Reference proteome</keyword>
<feature type="signal peptide" evidence="1">
    <location>
        <begin position="1"/>
        <end position="23"/>
    </location>
</feature>
<dbReference type="EMBL" id="PGGS01000230">
    <property type="protein sequence ID" value="PNH06540.1"/>
    <property type="molecule type" value="Genomic_DNA"/>
</dbReference>
<gene>
    <name evidence="2" type="ORF">TSOC_007085</name>
</gene>
<organism evidence="2 3">
    <name type="scientific">Tetrabaena socialis</name>
    <dbReference type="NCBI Taxonomy" id="47790"/>
    <lineage>
        <taxon>Eukaryota</taxon>
        <taxon>Viridiplantae</taxon>
        <taxon>Chlorophyta</taxon>
        <taxon>core chlorophytes</taxon>
        <taxon>Chlorophyceae</taxon>
        <taxon>CS clade</taxon>
        <taxon>Chlamydomonadales</taxon>
        <taxon>Tetrabaenaceae</taxon>
        <taxon>Tetrabaena</taxon>
    </lineage>
</organism>
<proteinExistence type="predicted"/>